<gene>
    <name evidence="1" type="ORF">Pr1d_37750</name>
</gene>
<dbReference type="RefSeq" id="WP_148074800.1">
    <property type="nucleotide sequence ID" value="NZ_CP042913.1"/>
</dbReference>
<reference evidence="1 2" key="1">
    <citation type="submission" date="2019-08" db="EMBL/GenBank/DDBJ databases">
        <title>Deep-cultivation of Planctomycetes and their phenomic and genomic characterization uncovers novel biology.</title>
        <authorList>
            <person name="Wiegand S."/>
            <person name="Jogler M."/>
            <person name="Boedeker C."/>
            <person name="Pinto D."/>
            <person name="Vollmers J."/>
            <person name="Rivas-Marin E."/>
            <person name="Kohn T."/>
            <person name="Peeters S.H."/>
            <person name="Heuer A."/>
            <person name="Rast P."/>
            <person name="Oberbeckmann S."/>
            <person name="Bunk B."/>
            <person name="Jeske O."/>
            <person name="Meyerdierks A."/>
            <person name="Storesund J.E."/>
            <person name="Kallscheuer N."/>
            <person name="Luecker S."/>
            <person name="Lage O.M."/>
            <person name="Pohl T."/>
            <person name="Merkel B.J."/>
            <person name="Hornburger P."/>
            <person name="Mueller R.-W."/>
            <person name="Bruemmer F."/>
            <person name="Labrenz M."/>
            <person name="Spormann A.M."/>
            <person name="Op den Camp H."/>
            <person name="Overmann J."/>
            <person name="Amann R."/>
            <person name="Jetten M.S.M."/>
            <person name="Mascher T."/>
            <person name="Medema M.H."/>
            <person name="Devos D.P."/>
            <person name="Kaster A.-K."/>
            <person name="Ovreas L."/>
            <person name="Rohde M."/>
            <person name="Galperin M.Y."/>
            <person name="Jogler C."/>
        </authorList>
    </citation>
    <scope>NUCLEOTIDE SEQUENCE [LARGE SCALE GENOMIC DNA]</scope>
    <source>
        <strain evidence="1 2">Pr1d</strain>
    </source>
</reference>
<name>A0A5B9QQR0_9BACT</name>
<dbReference type="KEGG" id="bgok:Pr1d_37750"/>
<organism evidence="1 2">
    <name type="scientific">Bythopirellula goksoeyrii</name>
    <dbReference type="NCBI Taxonomy" id="1400387"/>
    <lineage>
        <taxon>Bacteria</taxon>
        <taxon>Pseudomonadati</taxon>
        <taxon>Planctomycetota</taxon>
        <taxon>Planctomycetia</taxon>
        <taxon>Pirellulales</taxon>
        <taxon>Lacipirellulaceae</taxon>
        <taxon>Bythopirellula</taxon>
    </lineage>
</organism>
<evidence type="ECO:0008006" key="3">
    <source>
        <dbReference type="Google" id="ProtNLM"/>
    </source>
</evidence>
<keyword evidence="2" id="KW-1185">Reference proteome</keyword>
<protein>
    <recommendedName>
        <fullName evidence="3">Carboxypeptidase regulatory-like domain-containing protein</fullName>
    </recommendedName>
</protein>
<evidence type="ECO:0000313" key="2">
    <source>
        <dbReference type="Proteomes" id="UP000323917"/>
    </source>
</evidence>
<sequence length="153" mass="16935">MMQSEAFDVQQCEQSTWDKRWFTILLAVIVIAGCSDGRPERVPVSGTVLINGQPLTSGNIKFVPSNGRPSGSKIDEQGHFNLTCYDGNDGALLGKHQVQVSSNRIISDSKIEWYAPKKYADFRTSGIEIEVTEPIEGLEVELSWGDKKGPYID</sequence>
<accession>A0A5B9QQR0</accession>
<dbReference type="EMBL" id="CP042913">
    <property type="protein sequence ID" value="QEG36461.1"/>
    <property type="molecule type" value="Genomic_DNA"/>
</dbReference>
<dbReference type="OrthoDB" id="287457at2"/>
<dbReference type="AlphaFoldDB" id="A0A5B9QQR0"/>
<proteinExistence type="predicted"/>
<evidence type="ECO:0000313" key="1">
    <source>
        <dbReference type="EMBL" id="QEG36461.1"/>
    </source>
</evidence>
<dbReference type="Proteomes" id="UP000323917">
    <property type="component" value="Chromosome"/>
</dbReference>